<dbReference type="InterPro" id="IPR032675">
    <property type="entry name" value="LRR_dom_sf"/>
</dbReference>
<accession>A0A818XPQ4</accession>
<dbReference type="Gene3D" id="3.80.10.10">
    <property type="entry name" value="Ribonuclease Inhibitor"/>
    <property type="match status" value="1"/>
</dbReference>
<dbReference type="AlphaFoldDB" id="A0A818XPQ4"/>
<organism evidence="2 3">
    <name type="scientific">Rotaria sordida</name>
    <dbReference type="NCBI Taxonomy" id="392033"/>
    <lineage>
        <taxon>Eukaryota</taxon>
        <taxon>Metazoa</taxon>
        <taxon>Spiralia</taxon>
        <taxon>Gnathifera</taxon>
        <taxon>Rotifera</taxon>
        <taxon>Eurotatoria</taxon>
        <taxon>Bdelloidea</taxon>
        <taxon>Philodinida</taxon>
        <taxon>Philodinidae</taxon>
        <taxon>Rotaria</taxon>
    </lineage>
</organism>
<reference evidence="2" key="1">
    <citation type="submission" date="2021-02" db="EMBL/GenBank/DDBJ databases">
        <authorList>
            <person name="Nowell W R."/>
        </authorList>
    </citation>
    <scope>NUCLEOTIDE SEQUENCE</scope>
</reference>
<dbReference type="PROSITE" id="PS50181">
    <property type="entry name" value="FBOX"/>
    <property type="match status" value="1"/>
</dbReference>
<evidence type="ECO:0000313" key="2">
    <source>
        <dbReference type="EMBL" id="CAF3740396.1"/>
    </source>
</evidence>
<dbReference type="Proteomes" id="UP000663823">
    <property type="component" value="Unassembled WGS sequence"/>
</dbReference>
<dbReference type="EMBL" id="CAJOAX010001723">
    <property type="protein sequence ID" value="CAF3740396.1"/>
    <property type="molecule type" value="Genomic_DNA"/>
</dbReference>
<name>A0A818XPQ4_9BILA</name>
<evidence type="ECO:0000259" key="1">
    <source>
        <dbReference type="PROSITE" id="PS50181"/>
    </source>
</evidence>
<gene>
    <name evidence="2" type="ORF">OTI717_LOCUS14981</name>
</gene>
<evidence type="ECO:0000313" key="3">
    <source>
        <dbReference type="Proteomes" id="UP000663823"/>
    </source>
</evidence>
<dbReference type="InterPro" id="IPR001810">
    <property type="entry name" value="F-box_dom"/>
</dbReference>
<protein>
    <recommendedName>
        <fullName evidence="1">F-box domain-containing protein</fullName>
    </recommendedName>
</protein>
<feature type="domain" description="F-box" evidence="1">
    <location>
        <begin position="6"/>
        <end position="53"/>
    </location>
</feature>
<sequence>MLNKNEINILDLPDEMLLSIFNKLNNIDILYSLVDVNQRFDRLVFNSLYIHDLNFTSNLLLDCEFKEYSKRFNRICTSILPRIRHQINKLTLHQRSIQRVLYTFNFPQLHSLSLVSIDLTRLLLYLIDCPKFHYLLRNQIMYFNLDIQSNNTKSFESVNNFDDCLYLLDGRFNRLSTLIIDIEEISISIATIENLKQLSKLKCFSLISIEQTRFYDDQIVPLIRQMSNLEELTLFLIIKRYDSSYIDGIQLYDQILIHMPRLNKFTFSINTLVHNRYVNITLPSNDDIQRSFIERKYQQVGSYADDNLIEYEARCHIYSLPYQFDNFHHLNNSFQGGIFEKVDTPSFYLYEQTS</sequence>
<proteinExistence type="predicted"/>
<comment type="caution">
    <text evidence="2">The sequence shown here is derived from an EMBL/GenBank/DDBJ whole genome shotgun (WGS) entry which is preliminary data.</text>
</comment>